<evidence type="ECO:0000313" key="3">
    <source>
        <dbReference type="Proteomes" id="UP000027190"/>
    </source>
</evidence>
<dbReference type="InterPro" id="IPR001173">
    <property type="entry name" value="Glyco_trans_2-like"/>
</dbReference>
<dbReference type="InterPro" id="IPR029044">
    <property type="entry name" value="Nucleotide-diphossugar_trans"/>
</dbReference>
<reference evidence="2 3" key="1">
    <citation type="journal article" date="2014" name="Antonie Van Leeuwenhoek">
        <title>Hyphomonas beringensis sp. nov. and Hyphomonas chukchiensis sp. nov., isolated from surface seawater of the Bering Sea and Chukchi Sea.</title>
        <authorList>
            <person name="Li C."/>
            <person name="Lai Q."/>
            <person name="Li G."/>
            <person name="Dong C."/>
            <person name="Wang J."/>
            <person name="Liao Y."/>
            <person name="Shao Z."/>
        </authorList>
    </citation>
    <scope>NUCLEOTIDE SEQUENCE [LARGE SCALE GENOMIC DNA]</scope>
    <source>
        <strain evidence="2 3">BH-BN04-4</strain>
    </source>
</reference>
<dbReference type="PATRIC" id="fig|1280947.3.peg.1542"/>
<dbReference type="STRING" id="1280947.HY30_03340"/>
<dbReference type="Gene3D" id="3.90.550.10">
    <property type="entry name" value="Spore Coat Polysaccharide Biosynthesis Protein SpsA, Chain A"/>
    <property type="match status" value="1"/>
</dbReference>
<dbReference type="OrthoDB" id="5291101at2"/>
<accession>A0A062UPL3</accession>
<dbReference type="SUPFAM" id="SSF53448">
    <property type="entry name" value="Nucleotide-diphospho-sugar transferases"/>
    <property type="match status" value="1"/>
</dbReference>
<feature type="domain" description="Glycosyltransferase 2-like" evidence="1">
    <location>
        <begin position="15"/>
        <end position="157"/>
    </location>
</feature>
<dbReference type="Proteomes" id="UP000027190">
    <property type="component" value="Unassembled WGS sequence"/>
</dbReference>
<protein>
    <recommendedName>
        <fullName evidence="1">Glycosyltransferase 2-like domain-containing protein</fullName>
    </recommendedName>
</protein>
<name>A0A062UPL3_9PROT</name>
<keyword evidence="3" id="KW-1185">Reference proteome</keyword>
<dbReference type="EMBL" id="AWFG01000019">
    <property type="protein sequence ID" value="KCZ58784.1"/>
    <property type="molecule type" value="Genomic_DNA"/>
</dbReference>
<evidence type="ECO:0000259" key="1">
    <source>
        <dbReference type="Pfam" id="PF00535"/>
    </source>
</evidence>
<gene>
    <name evidence="2" type="ORF">HY30_03340</name>
</gene>
<dbReference type="eggNOG" id="COG1215">
    <property type="taxonomic scope" value="Bacteria"/>
</dbReference>
<dbReference type="AlphaFoldDB" id="A0A062UPL3"/>
<dbReference type="Pfam" id="PF00535">
    <property type="entry name" value="Glycos_transf_2"/>
    <property type="match status" value="1"/>
</dbReference>
<evidence type="ECO:0000313" key="2">
    <source>
        <dbReference type="EMBL" id="KCZ58784.1"/>
    </source>
</evidence>
<organism evidence="2 3">
    <name type="scientific">Hyphomonas chukchiensis</name>
    <dbReference type="NCBI Taxonomy" id="1280947"/>
    <lineage>
        <taxon>Bacteria</taxon>
        <taxon>Pseudomonadati</taxon>
        <taxon>Pseudomonadota</taxon>
        <taxon>Alphaproteobacteria</taxon>
        <taxon>Hyphomonadales</taxon>
        <taxon>Hyphomonadaceae</taxon>
        <taxon>Hyphomonas</taxon>
    </lineage>
</organism>
<proteinExistence type="predicted"/>
<dbReference type="RefSeq" id="WP_051615084.1">
    <property type="nucleotide sequence ID" value="NZ_AWFG01000019.1"/>
</dbReference>
<comment type="caution">
    <text evidence="2">The sequence shown here is derived from an EMBL/GenBank/DDBJ whole genome shotgun (WGS) entry which is preliminary data.</text>
</comment>
<sequence length="355" mass="39063">MAEFAFSVPIGSWHPFLPASLASLKAQGAGVNVALLDASDDPRVRALADAHDDWLSYRRHGPDKGQSDAIIEGWKNVPGDWLGWLNADDILMPGALDRVRARLSEAPDLDVIYGHSSIIDETGAMTGYHFNVEPPGPRLLQAGIISQPSCFFRRSACEGVGGVNVDLHYTMDWDLWIRMYEAGAKFDFLDAALSMVLWGEDTKTASLNKRRRDELQDIIQRHAPEDARSGTFRAFIVHAVADRLWPASLRERVRRRLRRGGPSVFGIRADGLVQPNATLHLAHYDPQSKTGVTLTFDREATGLSVAGSAKLDAVGQRGSVIDIRLARPLPAGETLALSLSPSPEQTVRFLRAAWR</sequence>